<feature type="transmembrane region" description="Helical" evidence="5">
    <location>
        <begin position="99"/>
        <end position="116"/>
    </location>
</feature>
<keyword evidence="2 5" id="KW-0812">Transmembrane</keyword>
<dbReference type="GO" id="GO:0016020">
    <property type="term" value="C:membrane"/>
    <property type="evidence" value="ECO:0007669"/>
    <property type="project" value="UniProtKB-SubCell"/>
</dbReference>
<evidence type="ECO:0000259" key="6">
    <source>
        <dbReference type="Pfam" id="PF04932"/>
    </source>
</evidence>
<dbReference type="PANTHER" id="PTHR37422:SF13">
    <property type="entry name" value="LIPOPOLYSACCHARIDE BIOSYNTHESIS PROTEIN PA4999-RELATED"/>
    <property type="match status" value="1"/>
</dbReference>
<keyword evidence="4 5" id="KW-0472">Membrane</keyword>
<feature type="transmembrane region" description="Helical" evidence="5">
    <location>
        <begin position="128"/>
        <end position="151"/>
    </location>
</feature>
<reference evidence="7 8" key="1">
    <citation type="submission" date="2018-02" db="EMBL/GenBank/DDBJ databases">
        <authorList>
            <person name="Cohen D.B."/>
            <person name="Kent A.D."/>
        </authorList>
    </citation>
    <scope>NUCLEOTIDE SEQUENCE [LARGE SCALE GENOMIC DNA]</scope>
    <source>
        <strain evidence="7 8">CCAP 1448/3</strain>
    </source>
</reference>
<feature type="transmembrane region" description="Helical" evidence="5">
    <location>
        <begin position="259"/>
        <end position="278"/>
    </location>
</feature>
<evidence type="ECO:0000256" key="1">
    <source>
        <dbReference type="ARBA" id="ARBA00004141"/>
    </source>
</evidence>
<dbReference type="OrthoDB" id="547142at2"/>
<dbReference type="InterPro" id="IPR051533">
    <property type="entry name" value="WaaL-like"/>
</dbReference>
<dbReference type="Proteomes" id="UP000238762">
    <property type="component" value="Unassembled WGS sequence"/>
</dbReference>
<sequence length="438" mass="49191">MRAKPLQFLTYARGLLTHLKLFRHPQPQLQFAWNCTTWGLLLLSVMPPFGALALLIGAIALWCQEWRSLLQDRFHWVLGVLGVWLIAISSVAANPGDSWLGLGNFLPFFLLFAAWSRLIQTPHQLRQIGLILVFSSIPVSILGCGQLWAAWAGISQLEPILGWILVKNGEPLGRMSSTFMHANTLGAYLQLVFILGLGLWIEARDHLGREKIPGKLQLIWLSIAVILDGVALVFTNSRNAWAIAALACLVFALYRGWVWLVGLVAGMVGAIAWSAFGLEPGRYWLRKVIPAFFWARLTNQMYPDQPLALQRTTQWQFAWDLTLARPWTGWGLRNFTALYLEKTQTQLNHPHNLFLMLTAETGIPTTLLFLGAIAFILARAILILIRQAADRLILFTYLVAFTGLILFNTVDVSLFDFRVNTLGWLILAAIWGVVRLGS</sequence>
<feature type="transmembrane region" description="Helical" evidence="5">
    <location>
        <begin position="392"/>
        <end position="415"/>
    </location>
</feature>
<feature type="transmembrane region" description="Helical" evidence="5">
    <location>
        <begin position="363"/>
        <end position="385"/>
    </location>
</feature>
<proteinExistence type="predicted"/>
<reference evidence="7 8" key="2">
    <citation type="submission" date="2018-03" db="EMBL/GenBank/DDBJ databases">
        <title>The ancient ancestry and fast evolution of plastids.</title>
        <authorList>
            <person name="Moore K.R."/>
            <person name="Magnabosco C."/>
            <person name="Momper L."/>
            <person name="Gold D.A."/>
            <person name="Bosak T."/>
            <person name="Fournier G.P."/>
        </authorList>
    </citation>
    <scope>NUCLEOTIDE SEQUENCE [LARGE SCALE GENOMIC DNA]</scope>
    <source>
        <strain evidence="7 8">CCAP 1448/3</strain>
    </source>
</reference>
<feature type="transmembrane region" description="Helical" evidence="5">
    <location>
        <begin position="215"/>
        <end position="233"/>
    </location>
</feature>
<dbReference type="Pfam" id="PF04932">
    <property type="entry name" value="Wzy_C"/>
    <property type="match status" value="1"/>
</dbReference>
<dbReference type="RefSeq" id="WP_106287759.1">
    <property type="nucleotide sequence ID" value="NZ_CAWNTC010000230.1"/>
</dbReference>
<evidence type="ECO:0000313" key="7">
    <source>
        <dbReference type="EMBL" id="PSB03924.1"/>
    </source>
</evidence>
<organism evidence="7 8">
    <name type="scientific">Merismopedia glauca CCAP 1448/3</name>
    <dbReference type="NCBI Taxonomy" id="1296344"/>
    <lineage>
        <taxon>Bacteria</taxon>
        <taxon>Bacillati</taxon>
        <taxon>Cyanobacteriota</taxon>
        <taxon>Cyanophyceae</taxon>
        <taxon>Synechococcales</taxon>
        <taxon>Merismopediaceae</taxon>
        <taxon>Merismopedia</taxon>
    </lineage>
</organism>
<keyword evidence="3 5" id="KW-1133">Transmembrane helix</keyword>
<comment type="subcellular location">
    <subcellularLocation>
        <location evidence="1">Membrane</location>
        <topology evidence="1">Multi-pass membrane protein</topology>
    </subcellularLocation>
</comment>
<dbReference type="EMBL" id="PVWJ01000021">
    <property type="protein sequence ID" value="PSB03924.1"/>
    <property type="molecule type" value="Genomic_DNA"/>
</dbReference>
<dbReference type="InterPro" id="IPR007016">
    <property type="entry name" value="O-antigen_ligase-rel_domated"/>
</dbReference>
<evidence type="ECO:0000313" key="8">
    <source>
        <dbReference type="Proteomes" id="UP000238762"/>
    </source>
</evidence>
<feature type="transmembrane region" description="Helical" evidence="5">
    <location>
        <begin position="38"/>
        <end position="62"/>
    </location>
</feature>
<accession>A0A2T1C6R5</accession>
<feature type="domain" description="O-antigen ligase-related" evidence="6">
    <location>
        <begin position="224"/>
        <end position="370"/>
    </location>
</feature>
<protein>
    <submittedName>
        <fullName evidence="7">Polymerase</fullName>
    </submittedName>
</protein>
<feature type="transmembrane region" description="Helical" evidence="5">
    <location>
        <begin position="239"/>
        <end position="254"/>
    </location>
</feature>
<evidence type="ECO:0000256" key="3">
    <source>
        <dbReference type="ARBA" id="ARBA00022989"/>
    </source>
</evidence>
<comment type="caution">
    <text evidence="7">The sequence shown here is derived from an EMBL/GenBank/DDBJ whole genome shotgun (WGS) entry which is preliminary data.</text>
</comment>
<evidence type="ECO:0000256" key="2">
    <source>
        <dbReference type="ARBA" id="ARBA00022692"/>
    </source>
</evidence>
<gene>
    <name evidence="7" type="ORF">C7B64_06045</name>
</gene>
<keyword evidence="8" id="KW-1185">Reference proteome</keyword>
<feature type="transmembrane region" description="Helical" evidence="5">
    <location>
        <begin position="421"/>
        <end position="437"/>
    </location>
</feature>
<dbReference type="AlphaFoldDB" id="A0A2T1C6R5"/>
<evidence type="ECO:0000256" key="5">
    <source>
        <dbReference type="SAM" id="Phobius"/>
    </source>
</evidence>
<evidence type="ECO:0000256" key="4">
    <source>
        <dbReference type="ARBA" id="ARBA00023136"/>
    </source>
</evidence>
<dbReference type="PANTHER" id="PTHR37422">
    <property type="entry name" value="TEICHURONIC ACID BIOSYNTHESIS PROTEIN TUAE"/>
    <property type="match status" value="1"/>
</dbReference>
<name>A0A2T1C6R5_9CYAN</name>
<feature type="transmembrane region" description="Helical" evidence="5">
    <location>
        <begin position="185"/>
        <end position="203"/>
    </location>
</feature>
<feature type="transmembrane region" description="Helical" evidence="5">
    <location>
        <begin position="74"/>
        <end position="93"/>
    </location>
</feature>